<dbReference type="SMART" id="SM00066">
    <property type="entry name" value="GAL4"/>
    <property type="match status" value="1"/>
</dbReference>
<dbReference type="GeneID" id="37213605"/>
<keyword evidence="7" id="KW-0472">Membrane</keyword>
<keyword evidence="7" id="KW-1133">Transmembrane helix</keyword>
<evidence type="ECO:0000256" key="5">
    <source>
        <dbReference type="ARBA" id="ARBA00023163"/>
    </source>
</evidence>
<dbReference type="InterPro" id="IPR001138">
    <property type="entry name" value="Zn2Cys6_DnaBD"/>
</dbReference>
<dbReference type="RefSeq" id="XP_025560653.1">
    <property type="nucleotide sequence ID" value="XM_025709013.1"/>
</dbReference>
<dbReference type="Proteomes" id="UP000248405">
    <property type="component" value="Unassembled WGS sequence"/>
</dbReference>
<name>A0A319B2Y4_ASPVC</name>
<dbReference type="PANTHER" id="PTHR36206:SF16">
    <property type="entry name" value="TRANSCRIPTION FACTOR DOMAIN-CONTAINING PROTEIN-RELATED"/>
    <property type="match status" value="1"/>
</dbReference>
<protein>
    <recommendedName>
        <fullName evidence="8">Zn(2)-C6 fungal-type domain-containing protein</fullName>
    </recommendedName>
</protein>
<dbReference type="PROSITE" id="PS50048">
    <property type="entry name" value="ZN2_CY6_FUNGAL_2"/>
    <property type="match status" value="1"/>
</dbReference>
<dbReference type="CDD" id="cd00067">
    <property type="entry name" value="GAL4"/>
    <property type="match status" value="1"/>
</dbReference>
<gene>
    <name evidence="9" type="ORF">BO88DRAFT_427458</name>
</gene>
<evidence type="ECO:0000313" key="10">
    <source>
        <dbReference type="Proteomes" id="UP000248405"/>
    </source>
</evidence>
<evidence type="ECO:0000256" key="6">
    <source>
        <dbReference type="ARBA" id="ARBA00023242"/>
    </source>
</evidence>
<keyword evidence="6" id="KW-0539">Nucleus</keyword>
<keyword evidence="3" id="KW-0805">Transcription regulation</keyword>
<feature type="transmembrane region" description="Helical" evidence="7">
    <location>
        <begin position="12"/>
        <end position="36"/>
    </location>
</feature>
<keyword evidence="5" id="KW-0804">Transcription</keyword>
<proteinExistence type="predicted"/>
<keyword evidence="2" id="KW-0862">Zinc</keyword>
<dbReference type="OrthoDB" id="71600at2759"/>
<keyword evidence="7" id="KW-0812">Transmembrane</keyword>
<dbReference type="InterPro" id="IPR036864">
    <property type="entry name" value="Zn2-C6_fun-type_DNA-bd_sf"/>
</dbReference>
<dbReference type="InterPro" id="IPR052360">
    <property type="entry name" value="Transcr_Regulatory_Proteins"/>
</dbReference>
<feature type="domain" description="Zn(2)-C6 fungal-type" evidence="8">
    <location>
        <begin position="298"/>
        <end position="327"/>
    </location>
</feature>
<dbReference type="Pfam" id="PF00172">
    <property type="entry name" value="Zn_clus"/>
    <property type="match status" value="1"/>
</dbReference>
<dbReference type="Gene3D" id="4.10.240.10">
    <property type="entry name" value="Zn(2)-C6 fungal-type DNA-binding domain"/>
    <property type="match status" value="1"/>
</dbReference>
<organism evidence="9 10">
    <name type="scientific">Aspergillus vadensis (strain CBS 113365 / IMI 142717 / IBT 24658)</name>
    <dbReference type="NCBI Taxonomy" id="1448311"/>
    <lineage>
        <taxon>Eukaryota</taxon>
        <taxon>Fungi</taxon>
        <taxon>Dikarya</taxon>
        <taxon>Ascomycota</taxon>
        <taxon>Pezizomycotina</taxon>
        <taxon>Eurotiomycetes</taxon>
        <taxon>Eurotiomycetidae</taxon>
        <taxon>Eurotiales</taxon>
        <taxon>Aspergillaceae</taxon>
        <taxon>Aspergillus</taxon>
        <taxon>Aspergillus subgen. Circumdati</taxon>
    </lineage>
</organism>
<keyword evidence="10" id="KW-1185">Reference proteome</keyword>
<feature type="transmembrane region" description="Helical" evidence="7">
    <location>
        <begin position="197"/>
        <end position="219"/>
    </location>
</feature>
<keyword evidence="4" id="KW-0238">DNA-binding</keyword>
<dbReference type="PROSITE" id="PS00463">
    <property type="entry name" value="ZN2_CY6_FUNGAL_1"/>
    <property type="match status" value="1"/>
</dbReference>
<dbReference type="InterPro" id="IPR021858">
    <property type="entry name" value="Fun_TF"/>
</dbReference>
<dbReference type="GO" id="GO:0003677">
    <property type="term" value="F:DNA binding"/>
    <property type="evidence" value="ECO:0007669"/>
    <property type="project" value="UniProtKB-KW"/>
</dbReference>
<evidence type="ECO:0000256" key="7">
    <source>
        <dbReference type="SAM" id="Phobius"/>
    </source>
</evidence>
<evidence type="ECO:0000256" key="4">
    <source>
        <dbReference type="ARBA" id="ARBA00023125"/>
    </source>
</evidence>
<reference evidence="9" key="1">
    <citation type="submission" date="2016-12" db="EMBL/GenBank/DDBJ databases">
        <title>The genomes of Aspergillus section Nigri reveals drivers in fungal speciation.</title>
        <authorList>
            <consortium name="DOE Joint Genome Institute"/>
            <person name="Vesth T.C."/>
            <person name="Nybo J."/>
            <person name="Theobald S."/>
            <person name="Brandl J."/>
            <person name="Frisvad J.C."/>
            <person name="Nielsen K.F."/>
            <person name="Lyhne E.K."/>
            <person name="Kogle M.E."/>
            <person name="Kuo A."/>
            <person name="Riley R."/>
            <person name="Clum A."/>
            <person name="Nolan M."/>
            <person name="Lipzen A."/>
            <person name="Salamov A."/>
            <person name="Henrissat B."/>
            <person name="Wiebenga A."/>
            <person name="De Vries R.P."/>
            <person name="Grigoriev I.V."/>
            <person name="Mortensen U.H."/>
            <person name="Andersen M.R."/>
            <person name="Baker S.E."/>
        </authorList>
    </citation>
    <scope>NUCLEOTIDE SEQUENCE [LARGE SCALE GENOMIC DNA]</scope>
    <source>
        <strain evidence="9">CBS 113365</strain>
    </source>
</reference>
<evidence type="ECO:0000259" key="8">
    <source>
        <dbReference type="PROSITE" id="PS50048"/>
    </source>
</evidence>
<dbReference type="GO" id="GO:0008270">
    <property type="term" value="F:zinc ion binding"/>
    <property type="evidence" value="ECO:0007669"/>
    <property type="project" value="InterPro"/>
</dbReference>
<dbReference type="Pfam" id="PF11951">
    <property type="entry name" value="Fungal_trans_2"/>
    <property type="match status" value="1"/>
</dbReference>
<dbReference type="AlphaFoldDB" id="A0A319B2Y4"/>
<evidence type="ECO:0000256" key="1">
    <source>
        <dbReference type="ARBA" id="ARBA00022723"/>
    </source>
</evidence>
<keyword evidence="1" id="KW-0479">Metal-binding</keyword>
<feature type="transmembrane region" description="Helical" evidence="7">
    <location>
        <begin position="95"/>
        <end position="119"/>
    </location>
</feature>
<dbReference type="GO" id="GO:0009893">
    <property type="term" value="P:positive regulation of metabolic process"/>
    <property type="evidence" value="ECO:0007669"/>
    <property type="project" value="UniProtKB-ARBA"/>
</dbReference>
<accession>A0A319B2Y4</accession>
<sequence>MAIVYGLPTVASTVAAAFAIIAIILGACLPSRIKLIHLIRLSWSRTASLYLPLPEWVPAIATLFPPLTALALYLVNQLAQPAADNRQSSSPWRRFFPVINHLQSIITTVIATVALAYLYPESVTTCRLEQEWQSYFRAKDAQPIRAIQDEFRCCGFRSIHDRAWPFKDKTTGDDACEVQFNYGTSCLVPWRQQQQSASWMVFAAAILTLLMKVALYQALRQRPSWMTMQFGRQARSQQRITHAALEDEDTNDDAEEGQRGAFLPRAGNCQSWTCYNVFPAMGSKTLGLKKYSPRSRTGCRTCRARRIKCDETPGPSCKNCTSTGRTCDRSPQFQLPIKARLRHASHLHNYISTNLPGMTADERRCLALFQTYTMPMLTGLCDSELWQRLVLQMSQMEPAVGHAVAALGAFHETTTVGVAGMNNDYQLFALEQYGRAIAVLRRRLASGSGDPQLRITALVCCVIFVVLELLQDNYGNILVHLRNGIYILMNETGPKAREAIFRSLPAGPKNDSEREEDAVFTHMFAQLTVQAAHFSEDSVMRLQPLDAHLSTVHYDSIEIRSLIEAKDTLDPLIDSMVRFWTRCEAELRDCSADHYPLYVERQRQYSNIQRHINAFETYVSQAQHYSPKETRAIDTIRVSHIVMSTYIATFMDLTETIYDRFLARWTRAVILTEQIVASIQTEYAHKQQPLPNVISDIGVFVPLFSVGIKCRDVGIRERVLRLFRTWPHREGLHDSMSYLYMVREIAKLEGEAADANGYVPEKARVRTMMFEKVGDGKHAVLHYALSDPEAKELVMRRRVFVMDELI</sequence>
<dbReference type="EMBL" id="KZ821632">
    <property type="protein sequence ID" value="PYH66859.1"/>
    <property type="molecule type" value="Genomic_DNA"/>
</dbReference>
<dbReference type="PANTHER" id="PTHR36206">
    <property type="entry name" value="ASPERCRYPTIN BIOSYNTHESIS CLUSTER-SPECIFIC TRANSCRIPTION REGULATOR ATNN-RELATED"/>
    <property type="match status" value="1"/>
</dbReference>
<evidence type="ECO:0000256" key="2">
    <source>
        <dbReference type="ARBA" id="ARBA00022833"/>
    </source>
</evidence>
<evidence type="ECO:0000256" key="3">
    <source>
        <dbReference type="ARBA" id="ARBA00023015"/>
    </source>
</evidence>
<dbReference type="SUPFAM" id="SSF57701">
    <property type="entry name" value="Zn2/Cys6 DNA-binding domain"/>
    <property type="match status" value="1"/>
</dbReference>
<dbReference type="GO" id="GO:0000981">
    <property type="term" value="F:DNA-binding transcription factor activity, RNA polymerase II-specific"/>
    <property type="evidence" value="ECO:0007669"/>
    <property type="project" value="InterPro"/>
</dbReference>
<feature type="transmembrane region" description="Helical" evidence="7">
    <location>
        <begin position="56"/>
        <end position="75"/>
    </location>
</feature>
<evidence type="ECO:0000313" key="9">
    <source>
        <dbReference type="EMBL" id="PYH66859.1"/>
    </source>
</evidence>